<gene>
    <name evidence="9" type="ORF">MKK02DRAFT_36737</name>
</gene>
<feature type="region of interest" description="Disordered" evidence="7">
    <location>
        <begin position="274"/>
        <end position="295"/>
    </location>
</feature>
<feature type="region of interest" description="Disordered" evidence="7">
    <location>
        <begin position="481"/>
        <end position="512"/>
    </location>
</feature>
<protein>
    <recommendedName>
        <fullName evidence="8">Exonuclease domain-containing protein</fullName>
    </recommendedName>
</protein>
<name>A0AA38H8S2_9TREE</name>
<keyword evidence="6" id="KW-0539">Nucleus</keyword>
<dbReference type="Gene3D" id="3.30.420.10">
    <property type="entry name" value="Ribonuclease H-like superfamily/Ribonuclease H"/>
    <property type="match status" value="1"/>
</dbReference>
<dbReference type="InterPro" id="IPR013520">
    <property type="entry name" value="Ribonucl_H"/>
</dbReference>
<dbReference type="SUPFAM" id="SSF53098">
    <property type="entry name" value="Ribonuclease H-like"/>
    <property type="match status" value="1"/>
</dbReference>
<comment type="caution">
    <text evidence="9">The sequence shown here is derived from an EMBL/GenBank/DDBJ whole genome shotgun (WGS) entry which is preliminary data.</text>
</comment>
<evidence type="ECO:0000256" key="5">
    <source>
        <dbReference type="ARBA" id="ARBA00022839"/>
    </source>
</evidence>
<dbReference type="PANTHER" id="PTHR12801:SF115">
    <property type="entry name" value="FI18136P1-RELATED"/>
    <property type="match status" value="1"/>
</dbReference>
<feature type="compositionally biased region" description="Low complexity" evidence="7">
    <location>
        <begin position="1"/>
        <end position="13"/>
    </location>
</feature>
<dbReference type="InterPro" id="IPR012337">
    <property type="entry name" value="RNaseH-like_sf"/>
</dbReference>
<evidence type="ECO:0000256" key="2">
    <source>
        <dbReference type="ARBA" id="ARBA00006357"/>
    </source>
</evidence>
<dbReference type="InterPro" id="IPR034922">
    <property type="entry name" value="REX1-like_exo"/>
</dbReference>
<dbReference type="InterPro" id="IPR047021">
    <property type="entry name" value="REXO1/3/4-like"/>
</dbReference>
<keyword evidence="3" id="KW-0540">Nuclease</keyword>
<evidence type="ECO:0000259" key="8">
    <source>
        <dbReference type="SMART" id="SM00479"/>
    </source>
</evidence>
<dbReference type="GeneID" id="77728691"/>
<dbReference type="RefSeq" id="XP_052945303.1">
    <property type="nucleotide sequence ID" value="XM_053089486.1"/>
</dbReference>
<comment type="similarity">
    <text evidence="2">Belongs to the REXO1/REXO3 family.</text>
</comment>
<dbReference type="GO" id="GO:0010629">
    <property type="term" value="P:negative regulation of gene expression"/>
    <property type="evidence" value="ECO:0007669"/>
    <property type="project" value="UniProtKB-ARBA"/>
</dbReference>
<dbReference type="EMBL" id="JAKWFO010000005">
    <property type="protein sequence ID" value="KAI9635526.1"/>
    <property type="molecule type" value="Genomic_DNA"/>
</dbReference>
<dbReference type="FunFam" id="3.30.420.10:FF:000031">
    <property type="entry name" value="RNA exonuclease 1"/>
    <property type="match status" value="1"/>
</dbReference>
<dbReference type="Pfam" id="PF00929">
    <property type="entry name" value="RNase_T"/>
    <property type="match status" value="1"/>
</dbReference>
<dbReference type="GO" id="GO:0003676">
    <property type="term" value="F:nucleic acid binding"/>
    <property type="evidence" value="ECO:0007669"/>
    <property type="project" value="InterPro"/>
</dbReference>
<dbReference type="CDD" id="cd06145">
    <property type="entry name" value="REX1_like"/>
    <property type="match status" value="1"/>
</dbReference>
<feature type="region of interest" description="Disordered" evidence="7">
    <location>
        <begin position="1"/>
        <end position="22"/>
    </location>
</feature>
<accession>A0AA38H8S2</accession>
<organism evidence="9 10">
    <name type="scientific">Dioszegia hungarica</name>
    <dbReference type="NCBI Taxonomy" id="4972"/>
    <lineage>
        <taxon>Eukaryota</taxon>
        <taxon>Fungi</taxon>
        <taxon>Dikarya</taxon>
        <taxon>Basidiomycota</taxon>
        <taxon>Agaricomycotina</taxon>
        <taxon>Tremellomycetes</taxon>
        <taxon>Tremellales</taxon>
        <taxon>Bulleribasidiaceae</taxon>
        <taxon>Dioszegia</taxon>
    </lineage>
</organism>
<evidence type="ECO:0000313" key="10">
    <source>
        <dbReference type="Proteomes" id="UP001164286"/>
    </source>
</evidence>
<reference evidence="9" key="1">
    <citation type="journal article" date="2022" name="G3 (Bethesda)">
        <title>High quality genome of the basidiomycete yeast Dioszegia hungarica PDD-24b-2 isolated from cloud water.</title>
        <authorList>
            <person name="Jarrige D."/>
            <person name="Haridas S."/>
            <person name="Bleykasten-Grosshans C."/>
            <person name="Joly M."/>
            <person name="Nadalig T."/>
            <person name="Sancelme M."/>
            <person name="Vuilleumier S."/>
            <person name="Grigoriev I.V."/>
            <person name="Amato P."/>
            <person name="Bringel F."/>
        </authorList>
    </citation>
    <scope>NUCLEOTIDE SEQUENCE</scope>
    <source>
        <strain evidence="9">PDD-24b-2</strain>
    </source>
</reference>
<evidence type="ECO:0000313" key="9">
    <source>
        <dbReference type="EMBL" id="KAI9635526.1"/>
    </source>
</evidence>
<evidence type="ECO:0000256" key="1">
    <source>
        <dbReference type="ARBA" id="ARBA00004123"/>
    </source>
</evidence>
<dbReference type="AlphaFoldDB" id="A0AA38H8S2"/>
<dbReference type="InterPro" id="IPR036397">
    <property type="entry name" value="RNaseH_sf"/>
</dbReference>
<evidence type="ECO:0000256" key="4">
    <source>
        <dbReference type="ARBA" id="ARBA00022801"/>
    </source>
</evidence>
<dbReference type="GO" id="GO:0005634">
    <property type="term" value="C:nucleus"/>
    <property type="evidence" value="ECO:0007669"/>
    <property type="project" value="UniProtKB-SubCell"/>
</dbReference>
<keyword evidence="5" id="KW-0269">Exonuclease</keyword>
<dbReference type="SMART" id="SM00479">
    <property type="entry name" value="EXOIII"/>
    <property type="match status" value="1"/>
</dbReference>
<dbReference type="GO" id="GO:0004527">
    <property type="term" value="F:exonuclease activity"/>
    <property type="evidence" value="ECO:0007669"/>
    <property type="project" value="UniProtKB-KW"/>
</dbReference>
<evidence type="ECO:0000256" key="6">
    <source>
        <dbReference type="ARBA" id="ARBA00023242"/>
    </source>
</evidence>
<keyword evidence="10" id="KW-1185">Reference proteome</keyword>
<keyword evidence="4" id="KW-0378">Hydrolase</keyword>
<feature type="compositionally biased region" description="Low complexity" evidence="7">
    <location>
        <begin position="483"/>
        <end position="497"/>
    </location>
</feature>
<feature type="domain" description="Exonuclease" evidence="8">
    <location>
        <begin position="299"/>
        <end position="463"/>
    </location>
</feature>
<comment type="subcellular location">
    <subcellularLocation>
        <location evidence="1">Nucleus</location>
    </subcellularLocation>
</comment>
<proteinExistence type="inferred from homology"/>
<dbReference type="Proteomes" id="UP001164286">
    <property type="component" value="Unassembled WGS sequence"/>
</dbReference>
<dbReference type="PANTHER" id="PTHR12801">
    <property type="entry name" value="RNA EXONUCLEASE REXO1 / RECO3 FAMILY MEMBER-RELATED"/>
    <property type="match status" value="1"/>
</dbReference>
<evidence type="ECO:0000256" key="3">
    <source>
        <dbReference type="ARBA" id="ARBA00022722"/>
    </source>
</evidence>
<sequence>MSTSSNPAPSPDDNPAEVANGGADGFIKVLTRDEKRKLRKVEKNRPSFAFDLGQFRQGRKIGVAHVRDLVLYLTADGPKPNWIVPEHKANITHTVLLLIPGLLPSHLGLDIPLATNSPFSTSPVYPSGTEKPRPPSRVPYLAKMFAYGVPVRAPGDNRRMFSVLSTLLNSPLPDSVRKKKEEEDRKVAELAKSDDAPPFLYLLTPNQMIDNGYRLPYYLSAGDEVIIPGLKGADVPEALAKLGGAGAVKETDDLIEGLKVESALPTAVAVSKAANGASGSGGCVETPEAEGPPADGKYPVLAMDCEMVETSKGNELARISIVDYHTGLSVFDELVRPPDPVTDYRTKWSGMTKERLASATHTLSTIQFALVTSSSALITPHTILLGQSLECDLNALKIRHPLCIDTALLYKHPRGAPYKPALKWLANKYLSREIQNHAAGHDSEEDARTCVDLLKLKMANGPDFGAFTDTTESIYDRVNRYNPSTPGSTSSIPSQTTAACDYTNPKSGQGGRATTAVKCNNDDEILDAVLENAQKHDLVFGRFMELANVQGWNGEINLPAAAPSTDLETEAAPTLDHLSAALTALNARLTRLHTSLPHNTALVIMTGHADPKPMLQLAAKRQKWERLVKELGGADEIKGEDRWLVEDDREMERRVAEAREGMGFFCVK</sequence>
<evidence type="ECO:0000256" key="7">
    <source>
        <dbReference type="SAM" id="MobiDB-lite"/>
    </source>
</evidence>